<evidence type="ECO:0000313" key="8">
    <source>
        <dbReference type="Proteomes" id="UP000192639"/>
    </source>
</evidence>
<dbReference type="InterPro" id="IPR027417">
    <property type="entry name" value="P-loop_NTPase"/>
</dbReference>
<comment type="similarity">
    <text evidence="5">Belongs to the small GTPase superfamily. Arf family.</text>
</comment>
<dbReference type="SMART" id="SM00177">
    <property type="entry name" value="ARF"/>
    <property type="match status" value="1"/>
</dbReference>
<dbReference type="GO" id="GO:0046872">
    <property type="term" value="F:metal ion binding"/>
    <property type="evidence" value="ECO:0007669"/>
    <property type="project" value="UniProtKB-KW"/>
</dbReference>
<keyword evidence="1 3" id="KW-0547">Nucleotide-binding</keyword>
<evidence type="ECO:0000256" key="2">
    <source>
        <dbReference type="ARBA" id="ARBA00023134"/>
    </source>
</evidence>
<dbReference type="InterPro" id="IPR005225">
    <property type="entry name" value="Small_GTP-bd"/>
</dbReference>
<sequence length="154" mass="17330">MGNKLSFVYDKLNSLLTVFKTDRQVSLTILGLDAAGKTTLVNLLNNNTVQTVPTIGFNAEEITIDKTTIRLWDVGGQTTIINFWKEYVKNTDGLVFVIDIADTQRYRKAFEAFQQLVEHLKENIPVLLLLNKTDLVTSGAVRAEKTSEIRGLFH</sequence>
<dbReference type="EMBL" id="LWDP01000383">
    <property type="protein sequence ID" value="ORD92893.1"/>
    <property type="molecule type" value="Genomic_DNA"/>
</dbReference>
<dbReference type="GO" id="GO:0003924">
    <property type="term" value="F:GTPase activity"/>
    <property type="evidence" value="ECO:0007669"/>
    <property type="project" value="InterPro"/>
</dbReference>
<proteinExistence type="inferred from homology"/>
<feature type="non-terminal residue" evidence="7">
    <location>
        <position position="154"/>
    </location>
</feature>
<evidence type="ECO:0000256" key="3">
    <source>
        <dbReference type="PIRSR" id="PIRSR606689-1"/>
    </source>
</evidence>
<keyword evidence="4" id="KW-0479">Metal-binding</keyword>
<name>A0A1Y1S3P7_9MICR</name>
<reference evidence="7 8" key="1">
    <citation type="journal article" date="2017" name="Environ. Microbiol.">
        <title>Decay of the glycolytic pathway and adaptation to intranuclear parasitism within Enterocytozoonidae microsporidia.</title>
        <authorList>
            <person name="Wiredu Boakye D."/>
            <person name="Jaroenlak P."/>
            <person name="Prachumwat A."/>
            <person name="Williams T.A."/>
            <person name="Bateman K.S."/>
            <person name="Itsathitphaisarn O."/>
            <person name="Sritunyalucksana K."/>
            <person name="Paszkiewicz K.H."/>
            <person name="Moore K.A."/>
            <person name="Stentiford G.D."/>
            <person name="Williams B.A."/>
        </authorList>
    </citation>
    <scope>NUCLEOTIDE SEQUENCE [LARGE SCALE GENOMIC DNA]</scope>
    <source>
        <strain evidence="7 8">GB1</strain>
    </source>
</reference>
<dbReference type="Pfam" id="PF00025">
    <property type="entry name" value="Arf"/>
    <property type="match status" value="1"/>
</dbReference>
<evidence type="ECO:0000313" key="6">
    <source>
        <dbReference type="EMBL" id="ORD92869.1"/>
    </source>
</evidence>
<dbReference type="AlphaFoldDB" id="A0A1Y1S3P7"/>
<keyword evidence="2 3" id="KW-0342">GTP-binding</keyword>
<evidence type="ECO:0000256" key="1">
    <source>
        <dbReference type="ARBA" id="ARBA00022741"/>
    </source>
</evidence>
<accession>A0A1Y1S3P7</accession>
<dbReference type="Gene3D" id="3.40.50.300">
    <property type="entry name" value="P-loop containing nucleotide triphosphate hydrolases"/>
    <property type="match status" value="1"/>
</dbReference>
<dbReference type="OrthoDB" id="2011769at2759"/>
<dbReference type="EMBL" id="LWDP01000402">
    <property type="protein sequence ID" value="ORD92869.1"/>
    <property type="molecule type" value="Genomic_DNA"/>
</dbReference>
<comment type="caution">
    <text evidence="7">The sequence shown here is derived from an EMBL/GenBank/DDBJ whole genome shotgun (WGS) entry which is preliminary data.</text>
</comment>
<protein>
    <submittedName>
        <fullName evidence="7">ARF</fullName>
    </submittedName>
</protein>
<gene>
    <name evidence="7" type="primary">ARF</name>
    <name evidence="7" type="ORF">ECANGB1_2373</name>
    <name evidence="6" type="ORF">ECANGB1_2426</name>
</gene>
<dbReference type="SUPFAM" id="SSF52540">
    <property type="entry name" value="P-loop containing nucleoside triphosphate hydrolases"/>
    <property type="match status" value="1"/>
</dbReference>
<dbReference type="VEuPathDB" id="MicrosporidiaDB:ECANGB1_2426"/>
<dbReference type="InterPro" id="IPR024156">
    <property type="entry name" value="Small_GTPase_ARF"/>
</dbReference>
<dbReference type="PRINTS" id="PR00328">
    <property type="entry name" value="SAR1GTPBP"/>
</dbReference>
<evidence type="ECO:0000256" key="4">
    <source>
        <dbReference type="PIRSR" id="PIRSR606689-2"/>
    </source>
</evidence>
<dbReference type="NCBIfam" id="TIGR00231">
    <property type="entry name" value="small_GTP"/>
    <property type="match status" value="1"/>
</dbReference>
<feature type="binding site" evidence="3">
    <location>
        <begin position="131"/>
        <end position="134"/>
    </location>
    <ligand>
        <name>GTP</name>
        <dbReference type="ChEBI" id="CHEBI:37565"/>
    </ligand>
</feature>
<organism evidence="7 8">
    <name type="scientific">Enterospora canceri</name>
    <dbReference type="NCBI Taxonomy" id="1081671"/>
    <lineage>
        <taxon>Eukaryota</taxon>
        <taxon>Fungi</taxon>
        <taxon>Fungi incertae sedis</taxon>
        <taxon>Microsporidia</taxon>
        <taxon>Enterocytozoonidae</taxon>
        <taxon>Enterospora</taxon>
    </lineage>
</organism>
<evidence type="ECO:0000256" key="5">
    <source>
        <dbReference type="RuleBase" id="RU003925"/>
    </source>
</evidence>
<dbReference type="InterPro" id="IPR006689">
    <property type="entry name" value="Small_GTPase_ARF/SAR"/>
</dbReference>
<evidence type="ECO:0000313" key="7">
    <source>
        <dbReference type="EMBL" id="ORD92893.1"/>
    </source>
</evidence>
<dbReference type="GO" id="GO:0005525">
    <property type="term" value="F:GTP binding"/>
    <property type="evidence" value="ECO:0007669"/>
    <property type="project" value="UniProtKB-KW"/>
</dbReference>
<feature type="binding site" evidence="3">
    <location>
        <position position="76"/>
    </location>
    <ligand>
        <name>GTP</name>
        <dbReference type="ChEBI" id="CHEBI:37565"/>
    </ligand>
</feature>
<keyword evidence="4" id="KW-0460">Magnesium</keyword>
<dbReference type="Proteomes" id="UP000192639">
    <property type="component" value="Unassembled WGS sequence"/>
</dbReference>
<dbReference type="PANTHER" id="PTHR11711">
    <property type="entry name" value="ADP RIBOSYLATION FACTOR-RELATED"/>
    <property type="match status" value="1"/>
</dbReference>
<feature type="binding site" evidence="4">
    <location>
        <position position="54"/>
    </location>
    <ligand>
        <name>Mg(2+)</name>
        <dbReference type="ChEBI" id="CHEBI:18420"/>
    </ligand>
</feature>
<feature type="binding site" evidence="4">
    <location>
        <position position="38"/>
    </location>
    <ligand>
        <name>Mg(2+)</name>
        <dbReference type="ChEBI" id="CHEBI:18420"/>
    </ligand>
</feature>
<keyword evidence="8" id="KW-1185">Reference proteome</keyword>
<dbReference type="VEuPathDB" id="MicrosporidiaDB:ECANGB1_2373"/>
<feature type="binding site" evidence="3">
    <location>
        <begin position="31"/>
        <end position="38"/>
    </location>
    <ligand>
        <name>GTP</name>
        <dbReference type="ChEBI" id="CHEBI:37565"/>
    </ligand>
</feature>
<dbReference type="PROSITE" id="PS51417">
    <property type="entry name" value="ARF"/>
    <property type="match status" value="1"/>
</dbReference>